<evidence type="ECO:0000313" key="9">
    <source>
        <dbReference type="EMBL" id="PRQ57066.1"/>
    </source>
</evidence>
<dbReference type="GO" id="GO:0016020">
    <property type="term" value="C:membrane"/>
    <property type="evidence" value="ECO:0007669"/>
    <property type="project" value="UniProtKB-SubCell"/>
</dbReference>
<keyword evidence="10" id="KW-1185">Reference proteome</keyword>
<reference evidence="9 10" key="1">
    <citation type="journal article" date="2018" name="Nat. Genet.">
        <title>The Rosa genome provides new insights in the design of modern roses.</title>
        <authorList>
            <person name="Bendahmane M."/>
        </authorList>
    </citation>
    <scope>NUCLEOTIDE SEQUENCE [LARGE SCALE GENOMIC DNA]</scope>
    <source>
        <strain evidence="10">cv. Old Blush</strain>
    </source>
</reference>
<feature type="domain" description="Protein kinase" evidence="8">
    <location>
        <begin position="48"/>
        <end position="166"/>
    </location>
</feature>
<keyword evidence="4" id="KW-0677">Repeat</keyword>
<dbReference type="InterPro" id="IPR017441">
    <property type="entry name" value="Protein_kinase_ATP_BS"/>
</dbReference>
<dbReference type="Pfam" id="PF07714">
    <property type="entry name" value="PK_Tyr_Ser-Thr"/>
    <property type="match status" value="1"/>
</dbReference>
<dbReference type="InterPro" id="IPR011009">
    <property type="entry name" value="Kinase-like_dom_sf"/>
</dbReference>
<dbReference type="Gene3D" id="3.30.200.20">
    <property type="entry name" value="Phosphorylase Kinase, domain 1"/>
    <property type="match status" value="1"/>
</dbReference>
<evidence type="ECO:0000256" key="5">
    <source>
        <dbReference type="ARBA" id="ARBA00022989"/>
    </source>
</evidence>
<keyword evidence="6" id="KW-0472">Membrane</keyword>
<evidence type="ECO:0000256" key="2">
    <source>
        <dbReference type="ARBA" id="ARBA00022614"/>
    </source>
</evidence>
<dbReference type="InterPro" id="IPR001245">
    <property type="entry name" value="Ser-Thr/Tyr_kinase_cat_dom"/>
</dbReference>
<evidence type="ECO:0000256" key="3">
    <source>
        <dbReference type="ARBA" id="ARBA00022692"/>
    </source>
</evidence>
<keyword evidence="2" id="KW-0433">Leucine-rich repeat</keyword>
<name>A0A2P6SEG1_ROSCH</name>
<dbReference type="GO" id="GO:0004672">
    <property type="term" value="F:protein kinase activity"/>
    <property type="evidence" value="ECO:0007669"/>
    <property type="project" value="InterPro"/>
</dbReference>
<dbReference type="PANTHER" id="PTHR27008:SF499">
    <property type="entry name" value="OS06G0581500 PROTEIN"/>
    <property type="match status" value="1"/>
</dbReference>
<evidence type="ECO:0000256" key="7">
    <source>
        <dbReference type="PROSITE-ProRule" id="PRU10141"/>
    </source>
</evidence>
<feature type="binding site" evidence="7">
    <location>
        <position position="77"/>
    </location>
    <ligand>
        <name>ATP</name>
        <dbReference type="ChEBI" id="CHEBI:30616"/>
    </ligand>
</feature>
<keyword evidence="5" id="KW-1133">Transmembrane helix</keyword>
<dbReference type="Proteomes" id="UP000238479">
    <property type="component" value="Chromosome 1"/>
</dbReference>
<sequence length="166" mass="18629">MRISTQCKIITYQLESFPLIEKKHQISHDSENFLRVSYQILLKATNGFSSASLVGSGSFGSVYKGVLDQGETTIAVKVLNLVNRGASKSFFAECEALRNIRHRNLLKVLSACSGVNYQGDHDFKALIYEFMVNGGLDEWLQPTQAVAETIERPRSLSFFSKVKHCY</sequence>
<accession>A0A2P6SEG1</accession>
<organism evidence="9 10">
    <name type="scientific">Rosa chinensis</name>
    <name type="common">China rose</name>
    <dbReference type="NCBI Taxonomy" id="74649"/>
    <lineage>
        <taxon>Eukaryota</taxon>
        <taxon>Viridiplantae</taxon>
        <taxon>Streptophyta</taxon>
        <taxon>Embryophyta</taxon>
        <taxon>Tracheophyta</taxon>
        <taxon>Spermatophyta</taxon>
        <taxon>Magnoliopsida</taxon>
        <taxon>eudicotyledons</taxon>
        <taxon>Gunneridae</taxon>
        <taxon>Pentapetalae</taxon>
        <taxon>rosids</taxon>
        <taxon>fabids</taxon>
        <taxon>Rosales</taxon>
        <taxon>Rosaceae</taxon>
        <taxon>Rosoideae</taxon>
        <taxon>Rosoideae incertae sedis</taxon>
        <taxon>Rosa</taxon>
    </lineage>
</organism>
<dbReference type="Gramene" id="PRQ57066">
    <property type="protein sequence ID" value="PRQ57066"/>
    <property type="gene ID" value="RchiOBHm_Chr1g0344191"/>
</dbReference>
<dbReference type="PROSITE" id="PS50011">
    <property type="entry name" value="PROTEIN_KINASE_DOM"/>
    <property type="match status" value="1"/>
</dbReference>
<evidence type="ECO:0000259" key="8">
    <source>
        <dbReference type="PROSITE" id="PS50011"/>
    </source>
</evidence>
<evidence type="ECO:0000256" key="1">
    <source>
        <dbReference type="ARBA" id="ARBA00004370"/>
    </source>
</evidence>
<dbReference type="AlphaFoldDB" id="A0A2P6SEG1"/>
<dbReference type="GO" id="GO:0005524">
    <property type="term" value="F:ATP binding"/>
    <property type="evidence" value="ECO:0007669"/>
    <property type="project" value="UniProtKB-UniRule"/>
</dbReference>
<protein>
    <recommendedName>
        <fullName evidence="8">Protein kinase domain-containing protein</fullName>
    </recommendedName>
</protein>
<comment type="caution">
    <text evidence="9">The sequence shown here is derived from an EMBL/GenBank/DDBJ whole genome shotgun (WGS) entry which is preliminary data.</text>
</comment>
<dbReference type="PROSITE" id="PS00107">
    <property type="entry name" value="PROTEIN_KINASE_ATP"/>
    <property type="match status" value="1"/>
</dbReference>
<comment type="subcellular location">
    <subcellularLocation>
        <location evidence="1">Membrane</location>
    </subcellularLocation>
</comment>
<dbReference type="InterPro" id="IPR000719">
    <property type="entry name" value="Prot_kinase_dom"/>
</dbReference>
<dbReference type="FunFam" id="3.30.200.20:FF:000432">
    <property type="entry name" value="LRR receptor-like serine/threonine-protein kinase EFR"/>
    <property type="match status" value="1"/>
</dbReference>
<keyword evidence="9" id="KW-0808">Transferase</keyword>
<dbReference type="SUPFAM" id="SSF56112">
    <property type="entry name" value="Protein kinase-like (PK-like)"/>
    <property type="match status" value="1"/>
</dbReference>
<proteinExistence type="predicted"/>
<evidence type="ECO:0000256" key="4">
    <source>
        <dbReference type="ARBA" id="ARBA00022737"/>
    </source>
</evidence>
<dbReference type="PANTHER" id="PTHR27008">
    <property type="entry name" value="OS04G0122200 PROTEIN"/>
    <property type="match status" value="1"/>
</dbReference>
<keyword evidence="3" id="KW-0812">Transmembrane</keyword>
<gene>
    <name evidence="9" type="ORF">RchiOBHm_Chr1g0344191</name>
</gene>
<dbReference type="OMA" id="AYISLHW"/>
<keyword evidence="7" id="KW-0067">ATP-binding</keyword>
<keyword evidence="7" id="KW-0547">Nucleotide-binding</keyword>
<evidence type="ECO:0000313" key="10">
    <source>
        <dbReference type="Proteomes" id="UP000238479"/>
    </source>
</evidence>
<dbReference type="EMBL" id="PDCK01000039">
    <property type="protein sequence ID" value="PRQ57066.1"/>
    <property type="molecule type" value="Genomic_DNA"/>
</dbReference>
<dbReference type="InterPro" id="IPR051809">
    <property type="entry name" value="Plant_receptor-like_S/T_kinase"/>
</dbReference>
<evidence type="ECO:0000256" key="6">
    <source>
        <dbReference type="ARBA" id="ARBA00023136"/>
    </source>
</evidence>